<proteinExistence type="predicted"/>
<name>A0AA45WQQ6_9BACL</name>
<comment type="caution">
    <text evidence="1">The sequence shown here is derived from an EMBL/GenBank/DDBJ whole genome shotgun (WGS) entry which is preliminary data.</text>
</comment>
<dbReference type="AlphaFoldDB" id="A0AA45WQQ6"/>
<gene>
    <name evidence="1" type="ORF">SAMN06265361_105235</name>
</gene>
<sequence length="205" mass="23435">MSFLWCLGLVGLLGLAYHQLQPDYLEYQQLKQEGERLTRNLKRYEKYTASTYQLPIEPSQAELAGLEKKVPVMQNQPDYVVQLEQAVNTAGASWKKIELLDDISELFKSPAQAKDSPAIPPDTDVVNEQLGIVSSEALRPIWIKLEVQATQNQFTNLLHQLQQGERLATVVGWNYQWTDDTKAEPGVVYLALYSYQDERVKQHLK</sequence>
<evidence type="ECO:0000313" key="1">
    <source>
        <dbReference type="EMBL" id="SMP27060.1"/>
    </source>
</evidence>
<reference evidence="1" key="1">
    <citation type="submission" date="2017-05" db="EMBL/GenBank/DDBJ databases">
        <authorList>
            <person name="Varghese N."/>
            <person name="Submissions S."/>
        </authorList>
    </citation>
    <scope>NUCLEOTIDE SEQUENCE</scope>
    <source>
        <strain evidence="1">DSM 45262</strain>
    </source>
</reference>
<dbReference type="Proteomes" id="UP001157946">
    <property type="component" value="Unassembled WGS sequence"/>
</dbReference>
<organism evidence="1 2">
    <name type="scientific">Laceyella tengchongensis</name>
    <dbReference type="NCBI Taxonomy" id="574699"/>
    <lineage>
        <taxon>Bacteria</taxon>
        <taxon>Bacillati</taxon>
        <taxon>Bacillota</taxon>
        <taxon>Bacilli</taxon>
        <taxon>Bacillales</taxon>
        <taxon>Thermoactinomycetaceae</taxon>
        <taxon>Laceyella</taxon>
    </lineage>
</organism>
<evidence type="ECO:0000313" key="2">
    <source>
        <dbReference type="Proteomes" id="UP001157946"/>
    </source>
</evidence>
<protein>
    <submittedName>
        <fullName evidence="1">Uncharacterized protein</fullName>
    </submittedName>
</protein>
<dbReference type="RefSeq" id="WP_102993584.1">
    <property type="nucleotide sequence ID" value="NZ_FXTU01000005.1"/>
</dbReference>
<accession>A0AA45WQQ6</accession>
<keyword evidence="2" id="KW-1185">Reference proteome</keyword>
<dbReference type="EMBL" id="FXTU01000005">
    <property type="protein sequence ID" value="SMP27060.1"/>
    <property type="molecule type" value="Genomic_DNA"/>
</dbReference>